<feature type="region of interest" description="Disordered" evidence="1">
    <location>
        <begin position="1"/>
        <end position="170"/>
    </location>
</feature>
<dbReference type="FlyBase" id="FBgn0052572">
    <property type="gene designation" value="CG32572"/>
</dbReference>
<dbReference type="ExpressionAtlas" id="Q8MZG1">
    <property type="expression patterns" value="baseline and differential"/>
</dbReference>
<dbReference type="EMBL" id="AY113195">
    <property type="protein sequence ID" value="AAM29200.1"/>
    <property type="molecule type" value="mRNA"/>
</dbReference>
<evidence type="ECO:0000313" key="2">
    <source>
        <dbReference type="EMBL" id="AAM29200.1"/>
    </source>
</evidence>
<evidence type="ECO:0000256" key="1">
    <source>
        <dbReference type="SAM" id="MobiDB-lite"/>
    </source>
</evidence>
<gene>
    <name evidence="2" type="primary">CG13007</name>
    <name evidence="3" type="ORF">CG32572</name>
</gene>
<feature type="region of interest" description="Disordered" evidence="1">
    <location>
        <begin position="400"/>
        <end position="431"/>
    </location>
</feature>
<accession>Q8MZG1</accession>
<feature type="compositionally biased region" description="Basic and acidic residues" evidence="1">
    <location>
        <begin position="417"/>
        <end position="431"/>
    </location>
</feature>
<name>Q8MZG1_DROME</name>
<feature type="compositionally biased region" description="Basic and acidic residues" evidence="1">
    <location>
        <begin position="84"/>
        <end position="97"/>
    </location>
</feature>
<feature type="compositionally biased region" description="Polar residues" evidence="1">
    <location>
        <begin position="56"/>
        <end position="73"/>
    </location>
</feature>
<protein>
    <submittedName>
        <fullName evidence="2">AT02481p</fullName>
    </submittedName>
</protein>
<dbReference type="OrthoDB" id="7873088at2759"/>
<dbReference type="AGR" id="FB:FBgn0052572"/>
<feature type="region of interest" description="Disordered" evidence="1">
    <location>
        <begin position="188"/>
        <end position="222"/>
    </location>
</feature>
<feature type="compositionally biased region" description="Basic and acidic residues" evidence="1">
    <location>
        <begin position="305"/>
        <end position="322"/>
    </location>
</feature>
<feature type="region of interest" description="Disordered" evidence="1">
    <location>
        <begin position="293"/>
        <end position="322"/>
    </location>
</feature>
<dbReference type="HOGENOM" id="CLU_485086_0_0_1"/>
<feature type="compositionally biased region" description="Polar residues" evidence="1">
    <location>
        <begin position="206"/>
        <end position="218"/>
    </location>
</feature>
<dbReference type="VEuPathDB" id="VectorBase:FBgn0052572"/>
<feature type="compositionally biased region" description="Polar residues" evidence="1">
    <location>
        <begin position="129"/>
        <end position="145"/>
    </location>
</feature>
<proteinExistence type="evidence at transcript level"/>
<reference evidence="2" key="1">
    <citation type="submission" date="2002-05" db="EMBL/GenBank/DDBJ databases">
        <authorList>
            <person name="Stapleton M."/>
            <person name="Brokstein P."/>
            <person name="Hong L."/>
            <person name="Agbayani A."/>
            <person name="Carlson J."/>
            <person name="Champe M."/>
            <person name="Chavez C."/>
            <person name="Dorsett V."/>
            <person name="Dresnek D."/>
            <person name="Farfan D."/>
            <person name="Frise E."/>
            <person name="George R."/>
            <person name="Gonzalez M."/>
            <person name="Guarin H."/>
            <person name="Kronmiller B."/>
            <person name="Li P."/>
            <person name="Liao G."/>
            <person name="Miranda A."/>
            <person name="Mungall C.J."/>
            <person name="Nunoo J."/>
            <person name="Pacleb J."/>
            <person name="Paragas V."/>
            <person name="Park S."/>
            <person name="Patel S."/>
            <person name="Phouanenavong S."/>
            <person name="Wan K."/>
            <person name="Yu C."/>
            <person name="Lewis S.E."/>
            <person name="Rubin G.M."/>
            <person name="Celniker S."/>
        </authorList>
    </citation>
    <scope>NUCLEOTIDE SEQUENCE</scope>
</reference>
<organism evidence="2">
    <name type="scientific">Drosophila melanogaster</name>
    <name type="common">Fruit fly</name>
    <dbReference type="NCBI Taxonomy" id="7227"/>
    <lineage>
        <taxon>Eukaryota</taxon>
        <taxon>Metazoa</taxon>
        <taxon>Ecdysozoa</taxon>
        <taxon>Arthropoda</taxon>
        <taxon>Hexapoda</taxon>
        <taxon>Insecta</taxon>
        <taxon>Pterygota</taxon>
        <taxon>Neoptera</taxon>
        <taxon>Endopterygota</taxon>
        <taxon>Diptera</taxon>
        <taxon>Brachycera</taxon>
        <taxon>Muscomorpha</taxon>
        <taxon>Ephydroidea</taxon>
        <taxon>Drosophilidae</taxon>
        <taxon>Drosophila</taxon>
        <taxon>Sophophora</taxon>
    </lineage>
</organism>
<dbReference type="AlphaFoldDB" id="Q8MZG1"/>
<feature type="compositionally biased region" description="Low complexity" evidence="1">
    <location>
        <begin position="44"/>
        <end position="55"/>
    </location>
</feature>
<feature type="region of interest" description="Disordered" evidence="1">
    <location>
        <begin position="480"/>
        <end position="509"/>
    </location>
</feature>
<sequence length="576" mass="64114">MELDMDMTGPEQLLPSLPASSTRQLVRRRTGHAAESSRVQRCRTTITAHAHAPATQSASTGKRSRLPASSSGNIAVVRPGSNDNRVRQDQKNPRESSVRPTRQVLSARVLAHSNPYTVKQPPKERRSGTQRTRNQQHPTLATSRSGFGGHCTGPPAPATLRRAAPLPPASQMRPCLRSVRAKVDSHLCPHLSNRQRPTPKNPEHAQPSSQRSCQSTKGKSLAAAHQQLELMLSRIERVTDYQPPPPPPAAQFKRRGSGVKVAKGVSRQMAHPPPVPAGTPMLSARRNKNIAMRTDGGGGAELEEDRNGDGEGDGFGHGEGDHIDNAIPLVQNPQCLPPAKRDALMQLLQRTEQHDKGIVDMVATTGDSNRDAMLMLLQMMPLSLGDSPYKKKILDGHRHLKERQKQQQKLRPGGNEGFKEVKDLHGPDGQERYHNVRNALEHRSDSHPLTERQEQAMLERAQLERDKQLVINCREKRRLKEQIGEQPPPQDSNHSKNPTTPPRSTDPWKQVLQDRDRFRANCNRSCFYNNSQSSALWKIYAKVASKLSSQLIESVDVEFHRSVINYINDIVGHKVN</sequence>
<evidence type="ECO:0000313" key="3">
    <source>
        <dbReference type="FlyBase" id="FBgn0052572"/>
    </source>
</evidence>